<gene>
    <name evidence="2" type="ORF">XENOCAPTIV_024933</name>
</gene>
<dbReference type="Proteomes" id="UP001434883">
    <property type="component" value="Unassembled WGS sequence"/>
</dbReference>
<feature type="compositionally biased region" description="Basic and acidic residues" evidence="1">
    <location>
        <begin position="93"/>
        <end position="105"/>
    </location>
</feature>
<evidence type="ECO:0000313" key="2">
    <source>
        <dbReference type="EMBL" id="MEQ2209137.1"/>
    </source>
</evidence>
<keyword evidence="3" id="KW-1185">Reference proteome</keyword>
<accession>A0ABV0RP33</accession>
<reference evidence="2 3" key="1">
    <citation type="submission" date="2021-06" db="EMBL/GenBank/DDBJ databases">
        <authorList>
            <person name="Palmer J.M."/>
        </authorList>
    </citation>
    <scope>NUCLEOTIDE SEQUENCE [LARGE SCALE GENOMIC DNA]</scope>
    <source>
        <strain evidence="2 3">XC_2019</strain>
        <tissue evidence="2">Muscle</tissue>
    </source>
</reference>
<evidence type="ECO:0000256" key="1">
    <source>
        <dbReference type="SAM" id="MobiDB-lite"/>
    </source>
</evidence>
<protein>
    <submittedName>
        <fullName evidence="2">Uncharacterized protein</fullName>
    </submittedName>
</protein>
<evidence type="ECO:0000313" key="3">
    <source>
        <dbReference type="Proteomes" id="UP001434883"/>
    </source>
</evidence>
<organism evidence="2 3">
    <name type="scientific">Xenoophorus captivus</name>
    <dbReference type="NCBI Taxonomy" id="1517983"/>
    <lineage>
        <taxon>Eukaryota</taxon>
        <taxon>Metazoa</taxon>
        <taxon>Chordata</taxon>
        <taxon>Craniata</taxon>
        <taxon>Vertebrata</taxon>
        <taxon>Euteleostomi</taxon>
        <taxon>Actinopterygii</taxon>
        <taxon>Neopterygii</taxon>
        <taxon>Teleostei</taxon>
        <taxon>Neoteleostei</taxon>
        <taxon>Acanthomorphata</taxon>
        <taxon>Ovalentaria</taxon>
        <taxon>Atherinomorphae</taxon>
        <taxon>Cyprinodontiformes</taxon>
        <taxon>Goodeidae</taxon>
        <taxon>Xenoophorus</taxon>
    </lineage>
</organism>
<name>A0ABV0RP33_9TELE</name>
<comment type="caution">
    <text evidence="2">The sequence shown here is derived from an EMBL/GenBank/DDBJ whole genome shotgun (WGS) entry which is preliminary data.</text>
</comment>
<sequence>MPEPANPISMKQPPESLSIRKGCGDMGSDPALLMDKAAAQLAATLQDGVLQKMAGHNHNNHSHERLKDLTSLVLNGDQDSLPKHCTPEPPMLKGDEAPDTNDAHQHNCTPHAEPELKVTIPQVLEQPVLEPSCANGTSVFFLSSSAYAHARNDGADKRRVCSCALLCWGSGLDKGDGVPMVAMHGNHRRRAQQRLGLLYHIQYFGDAPERGFVFEKNMTAPSVPRNLQAQWSMGIIQAKEALSMLPEERMKNFGFIYDGDGPHLNPLVLEKLKPDLSCETYQDAESRLSQDVPYLLVSSHCKSSGAPQFYDPTLVCIIASFLFNTQGEFKKTSTSLVKLLYNILKETNWNMLSSVRNLIGF</sequence>
<feature type="region of interest" description="Disordered" evidence="1">
    <location>
        <begin position="83"/>
        <end position="109"/>
    </location>
</feature>
<dbReference type="EMBL" id="JAHRIN010051005">
    <property type="protein sequence ID" value="MEQ2209137.1"/>
    <property type="molecule type" value="Genomic_DNA"/>
</dbReference>
<proteinExistence type="predicted"/>